<dbReference type="AlphaFoldDB" id="A0A0F9Q1E1"/>
<comment type="caution">
    <text evidence="2">The sequence shown here is derived from an EMBL/GenBank/DDBJ whole genome shotgun (WGS) entry which is preliminary data.</text>
</comment>
<feature type="transmembrane region" description="Helical" evidence="1">
    <location>
        <begin position="88"/>
        <end position="108"/>
    </location>
</feature>
<reference evidence="2" key="1">
    <citation type="journal article" date="2015" name="Nature">
        <title>Complex archaea that bridge the gap between prokaryotes and eukaryotes.</title>
        <authorList>
            <person name="Spang A."/>
            <person name="Saw J.H."/>
            <person name="Jorgensen S.L."/>
            <person name="Zaremba-Niedzwiedzka K."/>
            <person name="Martijn J."/>
            <person name="Lind A.E."/>
            <person name="van Eijk R."/>
            <person name="Schleper C."/>
            <person name="Guy L."/>
            <person name="Ettema T.J."/>
        </authorList>
    </citation>
    <scope>NUCLEOTIDE SEQUENCE</scope>
</reference>
<protein>
    <recommendedName>
        <fullName evidence="3">ThiW protein</fullName>
    </recommendedName>
</protein>
<accession>A0A0F9Q1E1</accession>
<feature type="transmembrane region" description="Helical" evidence="1">
    <location>
        <begin position="155"/>
        <end position="179"/>
    </location>
</feature>
<dbReference type="Gene3D" id="1.10.1760.20">
    <property type="match status" value="1"/>
</dbReference>
<dbReference type="InterPro" id="IPR012652">
    <property type="entry name" value="ThiW"/>
</dbReference>
<organism evidence="2">
    <name type="scientific">marine sediment metagenome</name>
    <dbReference type="NCBI Taxonomy" id="412755"/>
    <lineage>
        <taxon>unclassified sequences</taxon>
        <taxon>metagenomes</taxon>
        <taxon>ecological metagenomes</taxon>
    </lineage>
</organism>
<keyword evidence="1" id="KW-0812">Transmembrane</keyword>
<evidence type="ECO:0000256" key="1">
    <source>
        <dbReference type="SAM" id="Phobius"/>
    </source>
</evidence>
<feature type="transmembrane region" description="Helical" evidence="1">
    <location>
        <begin position="129"/>
        <end position="149"/>
    </location>
</feature>
<keyword evidence="1" id="KW-1133">Transmembrane helix</keyword>
<dbReference type="Pfam" id="PF09512">
    <property type="entry name" value="ThiW"/>
    <property type="match status" value="1"/>
</dbReference>
<feature type="transmembrane region" description="Helical" evidence="1">
    <location>
        <begin position="24"/>
        <end position="47"/>
    </location>
</feature>
<feature type="transmembrane region" description="Helical" evidence="1">
    <location>
        <begin position="59"/>
        <end position="82"/>
    </location>
</feature>
<keyword evidence="1" id="KW-0472">Membrane</keyword>
<proteinExistence type="predicted"/>
<sequence length="190" mass="20902">MSEQKPYKNEEEKKLLKSTLNKKIATSSIFIAVGLVLSYLNPFGYFFIFGTKINPFAHLINAITGVLIGLIFSCVTALGIAILRFSFAIGSIHAFHGGITGAFIVGIMSHILRKKKPKYVELAAFTEPIGTVFLGGTIAHLIAPIGSIFAIESLYFYWGLFALSSIPGCIMGFIILIVLKQARITWEDFY</sequence>
<evidence type="ECO:0008006" key="3">
    <source>
        <dbReference type="Google" id="ProtNLM"/>
    </source>
</evidence>
<dbReference type="EMBL" id="LAZR01001977">
    <property type="protein sequence ID" value="KKN36274.1"/>
    <property type="molecule type" value="Genomic_DNA"/>
</dbReference>
<dbReference type="PIRSF" id="PIRSF024534">
    <property type="entry name" value="ThiW"/>
    <property type="match status" value="1"/>
</dbReference>
<name>A0A0F9Q1E1_9ZZZZ</name>
<gene>
    <name evidence="2" type="ORF">LCGC14_0775230</name>
</gene>
<evidence type="ECO:0000313" key="2">
    <source>
        <dbReference type="EMBL" id="KKN36274.1"/>
    </source>
</evidence>